<reference evidence="7 8" key="1">
    <citation type="submission" date="2019-07" db="EMBL/GenBank/DDBJ databases">
        <title>Whole genome shotgun sequence of Alkalibacillus haloalkaliphilus NBRC 103110.</title>
        <authorList>
            <person name="Hosoyama A."/>
            <person name="Uohara A."/>
            <person name="Ohji S."/>
            <person name="Ichikawa N."/>
        </authorList>
    </citation>
    <scope>NUCLEOTIDE SEQUENCE [LARGE SCALE GENOMIC DNA]</scope>
    <source>
        <strain evidence="7 8">NBRC 103110</strain>
    </source>
</reference>
<keyword evidence="2" id="KW-0808">Transferase</keyword>
<dbReference type="InterPro" id="IPR002173">
    <property type="entry name" value="Carboh/pur_kinase_PfkB_CS"/>
</dbReference>
<keyword evidence="8" id="KW-1185">Reference proteome</keyword>
<organism evidence="7 8">
    <name type="scientific">Alkalibacillus haloalkaliphilus</name>
    <dbReference type="NCBI Taxonomy" id="94136"/>
    <lineage>
        <taxon>Bacteria</taxon>
        <taxon>Bacillati</taxon>
        <taxon>Bacillota</taxon>
        <taxon>Bacilli</taxon>
        <taxon>Bacillales</taxon>
        <taxon>Bacillaceae</taxon>
        <taxon>Alkalibacillus</taxon>
    </lineage>
</organism>
<keyword evidence="5" id="KW-0067">ATP-binding</keyword>
<dbReference type="Pfam" id="PF00294">
    <property type="entry name" value="PfkB"/>
    <property type="match status" value="1"/>
</dbReference>
<comment type="similarity">
    <text evidence="1">Belongs to the carbohydrate kinase PfkB family.</text>
</comment>
<evidence type="ECO:0000313" key="8">
    <source>
        <dbReference type="Proteomes" id="UP000321440"/>
    </source>
</evidence>
<dbReference type="CDD" id="cd01166">
    <property type="entry name" value="KdgK"/>
    <property type="match status" value="1"/>
</dbReference>
<evidence type="ECO:0000256" key="1">
    <source>
        <dbReference type="ARBA" id="ARBA00010688"/>
    </source>
</evidence>
<dbReference type="GO" id="GO:0016301">
    <property type="term" value="F:kinase activity"/>
    <property type="evidence" value="ECO:0007669"/>
    <property type="project" value="UniProtKB-KW"/>
</dbReference>
<dbReference type="PANTHER" id="PTHR43085">
    <property type="entry name" value="HEXOKINASE FAMILY MEMBER"/>
    <property type="match status" value="1"/>
</dbReference>
<gene>
    <name evidence="7" type="ORF">AHA02nite_17650</name>
</gene>
<dbReference type="Proteomes" id="UP000321440">
    <property type="component" value="Unassembled WGS sequence"/>
</dbReference>
<evidence type="ECO:0000259" key="6">
    <source>
        <dbReference type="Pfam" id="PF00294"/>
    </source>
</evidence>
<evidence type="ECO:0000256" key="2">
    <source>
        <dbReference type="ARBA" id="ARBA00022679"/>
    </source>
</evidence>
<dbReference type="AlphaFoldDB" id="A0A511W4H0"/>
<dbReference type="OrthoDB" id="9813569at2"/>
<dbReference type="PROSITE" id="PS00584">
    <property type="entry name" value="PFKB_KINASES_2"/>
    <property type="match status" value="1"/>
</dbReference>
<dbReference type="RefSeq" id="WP_146816398.1">
    <property type="nucleotide sequence ID" value="NZ_BJYA01000012.1"/>
</dbReference>
<dbReference type="GO" id="GO:0005524">
    <property type="term" value="F:ATP binding"/>
    <property type="evidence" value="ECO:0007669"/>
    <property type="project" value="UniProtKB-KW"/>
</dbReference>
<evidence type="ECO:0000256" key="5">
    <source>
        <dbReference type="ARBA" id="ARBA00022840"/>
    </source>
</evidence>
<feature type="domain" description="Carbohydrate kinase PfkB" evidence="6">
    <location>
        <begin position="1"/>
        <end position="299"/>
    </location>
</feature>
<proteinExistence type="inferred from homology"/>
<evidence type="ECO:0000313" key="7">
    <source>
        <dbReference type="EMBL" id="GEN45989.1"/>
    </source>
</evidence>
<dbReference type="InterPro" id="IPR029056">
    <property type="entry name" value="Ribokinase-like"/>
</dbReference>
<keyword evidence="3" id="KW-0547">Nucleotide-binding</keyword>
<sequence>MSDVITIGDAMITFDPATTGPLRFNDTFKRKVGGAEFNVAIGLARLGVSPTWISRLGKDEFGRYIYNFARGEGIDVSEVELVNGYSTSLNFKEIFNNGSSNTYYYRHESPTQELTADRLNEELFKNAKVLHVTGVFPAMSDQNIKTVERAINLAKLNGVKISMDPNIRLKLWSEEKARQTLTRWMKDVDFLLTGLDEAELLFGTSSVEEVIEVAERYEISHLFIKDGSEGSKLWTNGNLYEQPALKGINAVDTVGAGDGFDAAALYGLVNNWSAEETLKLANTVGAMVVEVYGDNEGLPYLEDAINRMNNVKTIER</sequence>
<dbReference type="InterPro" id="IPR050306">
    <property type="entry name" value="PfkB_Carbo_kinase"/>
</dbReference>
<name>A0A511W4H0_9BACI</name>
<dbReference type="PANTHER" id="PTHR43085:SF1">
    <property type="entry name" value="PSEUDOURIDINE KINASE-RELATED"/>
    <property type="match status" value="1"/>
</dbReference>
<dbReference type="Gene3D" id="3.40.1190.20">
    <property type="match status" value="1"/>
</dbReference>
<keyword evidence="4 7" id="KW-0418">Kinase</keyword>
<dbReference type="SUPFAM" id="SSF53613">
    <property type="entry name" value="Ribokinase-like"/>
    <property type="match status" value="1"/>
</dbReference>
<dbReference type="InterPro" id="IPR011611">
    <property type="entry name" value="PfkB_dom"/>
</dbReference>
<evidence type="ECO:0000256" key="4">
    <source>
        <dbReference type="ARBA" id="ARBA00022777"/>
    </source>
</evidence>
<accession>A0A511W4H0</accession>
<evidence type="ECO:0000256" key="3">
    <source>
        <dbReference type="ARBA" id="ARBA00022741"/>
    </source>
</evidence>
<dbReference type="EMBL" id="BJYA01000012">
    <property type="protein sequence ID" value="GEN45989.1"/>
    <property type="molecule type" value="Genomic_DNA"/>
</dbReference>
<protein>
    <submittedName>
        <fullName evidence="7">2-dehydro-3-deoxygluconokinase</fullName>
    </submittedName>
</protein>
<comment type="caution">
    <text evidence="7">The sequence shown here is derived from an EMBL/GenBank/DDBJ whole genome shotgun (WGS) entry which is preliminary data.</text>
</comment>